<protein>
    <submittedName>
        <fullName evidence="1">Uncharacterized protein</fullName>
    </submittedName>
</protein>
<comment type="caution">
    <text evidence="1">The sequence shown here is derived from an EMBL/GenBank/DDBJ whole genome shotgun (WGS) entry which is preliminary data.</text>
</comment>
<dbReference type="AlphaFoldDB" id="A0A401TJU4"/>
<accession>A0A401TJU4</accession>
<gene>
    <name evidence="1" type="ORF">chiPu_0027260</name>
</gene>
<feature type="non-terminal residue" evidence="1">
    <location>
        <position position="49"/>
    </location>
</feature>
<dbReference type="STRING" id="137246.A0A401TJU4"/>
<dbReference type="EMBL" id="BEZZ01099103">
    <property type="protein sequence ID" value="GCC42898.1"/>
    <property type="molecule type" value="Genomic_DNA"/>
</dbReference>
<dbReference type="Proteomes" id="UP000287033">
    <property type="component" value="Unassembled WGS sequence"/>
</dbReference>
<evidence type="ECO:0000313" key="2">
    <source>
        <dbReference type="Proteomes" id="UP000287033"/>
    </source>
</evidence>
<evidence type="ECO:0000313" key="1">
    <source>
        <dbReference type="EMBL" id="GCC42898.1"/>
    </source>
</evidence>
<dbReference type="OrthoDB" id="10006997at2759"/>
<reference evidence="1 2" key="1">
    <citation type="journal article" date="2018" name="Nat. Ecol. Evol.">
        <title>Shark genomes provide insights into elasmobranch evolution and the origin of vertebrates.</title>
        <authorList>
            <person name="Hara Y"/>
            <person name="Yamaguchi K"/>
            <person name="Onimaru K"/>
            <person name="Kadota M"/>
            <person name="Koyanagi M"/>
            <person name="Keeley SD"/>
            <person name="Tatsumi K"/>
            <person name="Tanaka K"/>
            <person name="Motone F"/>
            <person name="Kageyama Y"/>
            <person name="Nozu R"/>
            <person name="Adachi N"/>
            <person name="Nishimura O"/>
            <person name="Nakagawa R"/>
            <person name="Tanegashima C"/>
            <person name="Kiyatake I"/>
            <person name="Matsumoto R"/>
            <person name="Murakumo K"/>
            <person name="Nishida K"/>
            <person name="Terakita A"/>
            <person name="Kuratani S"/>
            <person name="Sato K"/>
            <person name="Hyodo S Kuraku.S."/>
        </authorList>
    </citation>
    <scope>NUCLEOTIDE SEQUENCE [LARGE SCALE GENOMIC DNA]</scope>
</reference>
<sequence length="49" mass="5280">MNTEVSVDTKQPTLQGVSFPVDEDAVRALRQLQQKDCSYVQLVGGLTGG</sequence>
<proteinExistence type="predicted"/>
<keyword evidence="2" id="KW-1185">Reference proteome</keyword>
<organism evidence="1 2">
    <name type="scientific">Chiloscyllium punctatum</name>
    <name type="common">Brownbanded bambooshark</name>
    <name type="synonym">Hemiscyllium punctatum</name>
    <dbReference type="NCBI Taxonomy" id="137246"/>
    <lineage>
        <taxon>Eukaryota</taxon>
        <taxon>Metazoa</taxon>
        <taxon>Chordata</taxon>
        <taxon>Craniata</taxon>
        <taxon>Vertebrata</taxon>
        <taxon>Chondrichthyes</taxon>
        <taxon>Elasmobranchii</taxon>
        <taxon>Galeomorphii</taxon>
        <taxon>Galeoidea</taxon>
        <taxon>Orectolobiformes</taxon>
        <taxon>Hemiscylliidae</taxon>
        <taxon>Chiloscyllium</taxon>
    </lineage>
</organism>
<name>A0A401TJU4_CHIPU</name>